<dbReference type="Proteomes" id="UP000077037">
    <property type="component" value="Unassembled WGS sequence"/>
</dbReference>
<dbReference type="Gene3D" id="3.30.1330.40">
    <property type="entry name" value="RutC-like"/>
    <property type="match status" value="1"/>
</dbReference>
<sequence length="158" mass="17364">MQHRLPAAQTNLPFAQKRAGRHVTMLDRRSPSAPQPAMTDIPLPKFSLTRRTGALVFVSGQMAFGEGFRIVGEGVAAQTRTCLEHLERHLASEGLSRADIVKTTVWLTRVEDFRAFDQAYGEFFGNATLPTRSTVRADLMLPGALVEIEAVAQIRSAS</sequence>
<proteinExistence type="predicted"/>
<name>A0A157R255_9BORD</name>
<gene>
    <name evidence="1" type="primary">tdcF</name>
    <name evidence="1" type="ORF">SAMEA1982600_04384</name>
</gene>
<dbReference type="PANTHER" id="PTHR11803:SF39">
    <property type="entry name" value="2-IMINOBUTANOATE_2-IMINOPROPANOATE DEAMINASE"/>
    <property type="match status" value="1"/>
</dbReference>
<reference evidence="1 2" key="1">
    <citation type="submission" date="2016-03" db="EMBL/GenBank/DDBJ databases">
        <authorList>
            <consortium name="Pathogen Informatics"/>
        </authorList>
    </citation>
    <scope>NUCLEOTIDE SEQUENCE [LARGE SCALE GENOMIC DNA]</scope>
    <source>
        <strain evidence="1 2">NCTC13364</strain>
    </source>
</reference>
<dbReference type="EMBL" id="FKBS01000025">
    <property type="protein sequence ID" value="SAI52082.1"/>
    <property type="molecule type" value="Genomic_DNA"/>
</dbReference>
<dbReference type="GO" id="GO:0019239">
    <property type="term" value="F:deaminase activity"/>
    <property type="evidence" value="ECO:0007669"/>
    <property type="project" value="TreeGrafter"/>
</dbReference>
<dbReference type="AlphaFoldDB" id="A0A157R255"/>
<dbReference type="CDD" id="cd00448">
    <property type="entry name" value="YjgF_YER057c_UK114_family"/>
    <property type="match status" value="1"/>
</dbReference>
<protein>
    <submittedName>
        <fullName evidence="1">Translational inhibitor protein</fullName>
        <ecNumber evidence="1">3.5.4.-</ecNumber>
    </submittedName>
</protein>
<organism evidence="1 2">
    <name type="scientific">Bordetella ansorpii</name>
    <dbReference type="NCBI Taxonomy" id="288768"/>
    <lineage>
        <taxon>Bacteria</taxon>
        <taxon>Pseudomonadati</taxon>
        <taxon>Pseudomonadota</taxon>
        <taxon>Betaproteobacteria</taxon>
        <taxon>Burkholderiales</taxon>
        <taxon>Alcaligenaceae</taxon>
        <taxon>Bordetella</taxon>
    </lineage>
</organism>
<dbReference type="InterPro" id="IPR006175">
    <property type="entry name" value="YjgF/YER057c/UK114"/>
</dbReference>
<dbReference type="EC" id="3.5.4.-" evidence="1"/>
<dbReference type="PANTHER" id="PTHR11803">
    <property type="entry name" value="2-IMINOBUTANOATE/2-IMINOPROPANOATE DEAMINASE RIDA"/>
    <property type="match status" value="1"/>
</dbReference>
<dbReference type="GO" id="GO:0005829">
    <property type="term" value="C:cytosol"/>
    <property type="evidence" value="ECO:0007669"/>
    <property type="project" value="TreeGrafter"/>
</dbReference>
<dbReference type="InterPro" id="IPR035959">
    <property type="entry name" value="RutC-like_sf"/>
</dbReference>
<accession>A0A157R255</accession>
<evidence type="ECO:0000313" key="2">
    <source>
        <dbReference type="Proteomes" id="UP000077037"/>
    </source>
</evidence>
<dbReference type="Pfam" id="PF01042">
    <property type="entry name" value="Ribonuc_L-PSP"/>
    <property type="match status" value="1"/>
</dbReference>
<dbReference type="SUPFAM" id="SSF55298">
    <property type="entry name" value="YjgF-like"/>
    <property type="match status" value="1"/>
</dbReference>
<keyword evidence="1" id="KW-0378">Hydrolase</keyword>
<evidence type="ECO:0000313" key="1">
    <source>
        <dbReference type="EMBL" id="SAI52082.1"/>
    </source>
</evidence>